<dbReference type="InterPro" id="IPR000297">
    <property type="entry name" value="PPIase_PpiC"/>
</dbReference>
<accession>A0ABU1WV35</accession>
<comment type="caution">
    <text evidence="10">The sequence shown here is derived from an EMBL/GenBank/DDBJ whole genome shotgun (WGS) entry which is preliminary data.</text>
</comment>
<comment type="catalytic activity">
    <reaction evidence="7">
        <text>[protein]-peptidylproline (omega=180) = [protein]-peptidylproline (omega=0)</text>
        <dbReference type="Rhea" id="RHEA:16237"/>
        <dbReference type="Rhea" id="RHEA-COMP:10747"/>
        <dbReference type="Rhea" id="RHEA-COMP:10748"/>
        <dbReference type="ChEBI" id="CHEBI:83833"/>
        <dbReference type="ChEBI" id="CHEBI:83834"/>
        <dbReference type="EC" id="5.2.1.8"/>
    </reaction>
</comment>
<dbReference type="HAMAP" id="MF_01183">
    <property type="entry name" value="Chaperone_SurA"/>
    <property type="match status" value="1"/>
</dbReference>
<evidence type="ECO:0000256" key="8">
    <source>
        <dbReference type="SAM" id="MobiDB-lite"/>
    </source>
</evidence>
<dbReference type="InterPro" id="IPR023034">
    <property type="entry name" value="PPIase_SurA"/>
</dbReference>
<organism evidence="10 11">
    <name type="scientific">Hydrogenophaga palleronii</name>
    <dbReference type="NCBI Taxonomy" id="65655"/>
    <lineage>
        <taxon>Bacteria</taxon>
        <taxon>Pseudomonadati</taxon>
        <taxon>Pseudomonadota</taxon>
        <taxon>Betaproteobacteria</taxon>
        <taxon>Burkholderiales</taxon>
        <taxon>Comamonadaceae</taxon>
        <taxon>Hydrogenophaga</taxon>
    </lineage>
</organism>
<keyword evidence="2 7" id="KW-0677">Repeat</keyword>
<evidence type="ECO:0000256" key="1">
    <source>
        <dbReference type="ARBA" id="ARBA00022729"/>
    </source>
</evidence>
<evidence type="ECO:0000256" key="4">
    <source>
        <dbReference type="ARBA" id="ARBA00023110"/>
    </source>
</evidence>
<keyword evidence="11" id="KW-1185">Reference proteome</keyword>
<dbReference type="InterPro" id="IPR046357">
    <property type="entry name" value="PPIase_dom_sf"/>
</dbReference>
<dbReference type="PANTHER" id="PTHR47637">
    <property type="entry name" value="CHAPERONE SURA"/>
    <property type="match status" value="1"/>
</dbReference>
<dbReference type="InterPro" id="IPR023058">
    <property type="entry name" value="PPIase_PpiC_CS"/>
</dbReference>
<evidence type="ECO:0000256" key="5">
    <source>
        <dbReference type="ARBA" id="ARBA00023186"/>
    </source>
</evidence>
<evidence type="ECO:0000313" key="10">
    <source>
        <dbReference type="EMBL" id="MDR7153175.1"/>
    </source>
</evidence>
<evidence type="ECO:0000256" key="7">
    <source>
        <dbReference type="HAMAP-Rule" id="MF_01183"/>
    </source>
</evidence>
<comment type="domain">
    <text evidence="7">The PPIase activity resides only in the second parvulin domain. The N-terminal region and the C-terminal tail are necessary and sufficient for the chaperone activity of SurA. The PPIase activity is dispensable for SurA to function as a chaperone. The N-terminal region and the C-terminal tail are also required for porin recognition.</text>
</comment>
<name>A0ABU1WV35_9BURK</name>
<dbReference type="SUPFAM" id="SSF109998">
    <property type="entry name" value="Triger factor/SurA peptide-binding domain-like"/>
    <property type="match status" value="1"/>
</dbReference>
<gene>
    <name evidence="7" type="primary">surA</name>
    <name evidence="10" type="ORF">J2W49_005155</name>
</gene>
<dbReference type="InterPro" id="IPR015391">
    <property type="entry name" value="SurA_N"/>
</dbReference>
<feature type="domain" description="PpiC" evidence="9">
    <location>
        <begin position="205"/>
        <end position="299"/>
    </location>
</feature>
<feature type="chain" id="PRO_5044943887" description="Chaperone SurA" evidence="7">
    <location>
        <begin position="30"/>
        <end position="458"/>
    </location>
</feature>
<dbReference type="Gene3D" id="1.10.4030.10">
    <property type="entry name" value="Porin chaperone SurA, peptide-binding domain"/>
    <property type="match status" value="1"/>
</dbReference>
<comment type="function">
    <text evidence="7">Chaperone involved in the correct folding and assembly of outer membrane proteins. Recognizes specific patterns of aromatic residues and the orientation of their side chains, which are found more frequently in integral outer membrane proteins. May act in both early periplasmic and late outer membrane-associated steps of protein maturation.</text>
</comment>
<evidence type="ECO:0000256" key="3">
    <source>
        <dbReference type="ARBA" id="ARBA00022764"/>
    </source>
</evidence>
<dbReference type="Pfam" id="PF00639">
    <property type="entry name" value="Rotamase"/>
    <property type="match status" value="2"/>
</dbReference>
<dbReference type="Pfam" id="PF09312">
    <property type="entry name" value="SurA_N"/>
    <property type="match status" value="1"/>
</dbReference>
<dbReference type="InterPro" id="IPR050280">
    <property type="entry name" value="OMP_Chaperone_SurA"/>
</dbReference>
<keyword evidence="6 7" id="KW-0413">Isomerase</keyword>
<dbReference type="Proteomes" id="UP001265700">
    <property type="component" value="Unassembled WGS sequence"/>
</dbReference>
<proteinExistence type="inferred from homology"/>
<sequence length="458" mass="50567" precursor="true">MTERRPQLSRLAAVWCLCAPLLWSADASAQALRLPNQPSLLRAAPNVPVTADFIVALVNSEPVTNNEVRQRMQRVEQQMAQQGVAVPPREQLAQQVLEQLLTERALLQHATQTGIRVDEATLLRAEQSVAAQNQLGLEEFRRRVAAEGVDLNRFRNDLRNQILLQRLQDRELEARVQVSETDIDDYLRAQQRSGDPANLLLNLGHVLLLVPEGATEQQVQAQKARAEEVAQRARAGGDFAALAAEFSNAAERANGGVLGLRQASRLPELFVASTQALKVGDIAGPLRSEAGFHVLKVLEKRQAGLPEASVVQTRARHILLRAGPQLTEAAAIERLNQFRQQIASGQASFEQLAREHSQDGSASGGGDLGWTSAGQFVPEFEEPMNKLRPGEVSAPVVSRFGVHLIRVEERREAAVSQRDQREQVRALLRERKAGAALDAMAREVRNRAYIENREPPQL</sequence>
<dbReference type="SUPFAM" id="SSF54534">
    <property type="entry name" value="FKBP-like"/>
    <property type="match status" value="2"/>
</dbReference>
<keyword evidence="1 7" id="KW-0732">Signal</keyword>
<evidence type="ECO:0000256" key="6">
    <source>
        <dbReference type="ARBA" id="ARBA00023235"/>
    </source>
</evidence>
<dbReference type="EC" id="5.2.1.8" evidence="7"/>
<dbReference type="GO" id="GO:0003755">
    <property type="term" value="F:peptidyl-prolyl cis-trans isomerase activity"/>
    <property type="evidence" value="ECO:0007669"/>
    <property type="project" value="UniProtKB-EC"/>
</dbReference>
<comment type="subcellular location">
    <subcellularLocation>
        <location evidence="7">Periplasm</location>
    </subcellularLocation>
    <text evidence="7">Is capable of associating with the outer membrane.</text>
</comment>
<evidence type="ECO:0000256" key="2">
    <source>
        <dbReference type="ARBA" id="ARBA00022737"/>
    </source>
</evidence>
<dbReference type="InterPro" id="IPR027304">
    <property type="entry name" value="Trigger_fact/SurA_dom_sf"/>
</dbReference>
<dbReference type="RefSeq" id="WP_310322704.1">
    <property type="nucleotide sequence ID" value="NZ_JAVDWU010000018.1"/>
</dbReference>
<feature type="signal peptide" evidence="7">
    <location>
        <begin position="1"/>
        <end position="29"/>
    </location>
</feature>
<dbReference type="EMBL" id="JAVDWU010000018">
    <property type="protein sequence ID" value="MDR7153175.1"/>
    <property type="molecule type" value="Genomic_DNA"/>
</dbReference>
<dbReference type="Gene3D" id="3.10.50.40">
    <property type="match status" value="2"/>
</dbReference>
<keyword evidence="4 7" id="KW-0697">Rotamase</keyword>
<feature type="region of interest" description="Disordered" evidence="8">
    <location>
        <begin position="349"/>
        <end position="368"/>
    </location>
</feature>
<evidence type="ECO:0000259" key="9">
    <source>
        <dbReference type="PROSITE" id="PS50198"/>
    </source>
</evidence>
<dbReference type="PANTHER" id="PTHR47637:SF1">
    <property type="entry name" value="CHAPERONE SURA"/>
    <property type="match status" value="1"/>
</dbReference>
<dbReference type="PROSITE" id="PS50198">
    <property type="entry name" value="PPIC_PPIASE_2"/>
    <property type="match status" value="2"/>
</dbReference>
<evidence type="ECO:0000313" key="11">
    <source>
        <dbReference type="Proteomes" id="UP001265700"/>
    </source>
</evidence>
<protein>
    <recommendedName>
        <fullName evidence="7">Chaperone SurA</fullName>
    </recommendedName>
    <alternativeName>
        <fullName evidence="7">Peptidyl-prolyl cis-trans isomerase SurA</fullName>
        <shortName evidence="7">PPIase SurA</shortName>
        <ecNumber evidence="7">5.2.1.8</ecNumber>
    </alternativeName>
    <alternativeName>
        <fullName evidence="7">Rotamase SurA</fullName>
    </alternativeName>
</protein>
<keyword evidence="5 7" id="KW-0143">Chaperone</keyword>
<reference evidence="10 11" key="1">
    <citation type="submission" date="2023-07" db="EMBL/GenBank/DDBJ databases">
        <title>Sorghum-associated microbial communities from plants grown in Nebraska, USA.</title>
        <authorList>
            <person name="Schachtman D."/>
        </authorList>
    </citation>
    <scope>NUCLEOTIDE SEQUENCE [LARGE SCALE GENOMIC DNA]</scope>
    <source>
        <strain evidence="10 11">4249</strain>
    </source>
</reference>
<dbReference type="PROSITE" id="PS01096">
    <property type="entry name" value="PPIC_PPIASE_1"/>
    <property type="match status" value="1"/>
</dbReference>
<keyword evidence="3 7" id="KW-0574">Periplasm</keyword>
<feature type="domain" description="PpiC" evidence="9">
    <location>
        <begin position="310"/>
        <end position="409"/>
    </location>
</feature>